<keyword evidence="3" id="KW-1185">Reference proteome</keyword>
<proteinExistence type="predicted"/>
<protein>
    <submittedName>
        <fullName evidence="2">Uncharacterized protein</fullName>
    </submittedName>
</protein>
<dbReference type="Proteomes" id="UP000244005">
    <property type="component" value="Unassembled WGS sequence"/>
</dbReference>
<dbReference type="AlphaFoldDB" id="A0A2R6W0P5"/>
<sequence length="117" mass="12775">MTDLIYSHGSPINCKLRILRGHHLRIYSRSIDTGLERRAVSIDHEAHAIASHPPLQPDDLLAAIIEIEADSCSVNLKTAEIPAHAQGSRISKSSTSSHPRKTNSSQGIRVTTDFSAQ</sequence>
<evidence type="ECO:0000256" key="1">
    <source>
        <dbReference type="SAM" id="MobiDB-lite"/>
    </source>
</evidence>
<name>A0A2R6W0P5_MARPO</name>
<feature type="compositionally biased region" description="Polar residues" evidence="1">
    <location>
        <begin position="88"/>
        <end position="117"/>
    </location>
</feature>
<feature type="region of interest" description="Disordered" evidence="1">
    <location>
        <begin position="83"/>
        <end position="117"/>
    </location>
</feature>
<evidence type="ECO:0000313" key="3">
    <source>
        <dbReference type="Proteomes" id="UP000244005"/>
    </source>
</evidence>
<accession>A0A2R6W0P5</accession>
<organism evidence="2 3">
    <name type="scientific">Marchantia polymorpha</name>
    <name type="common">Common liverwort</name>
    <name type="synonym">Marchantia aquatica</name>
    <dbReference type="NCBI Taxonomy" id="3197"/>
    <lineage>
        <taxon>Eukaryota</taxon>
        <taxon>Viridiplantae</taxon>
        <taxon>Streptophyta</taxon>
        <taxon>Embryophyta</taxon>
        <taxon>Marchantiophyta</taxon>
        <taxon>Marchantiopsida</taxon>
        <taxon>Marchantiidae</taxon>
        <taxon>Marchantiales</taxon>
        <taxon>Marchantiaceae</taxon>
        <taxon>Marchantia</taxon>
    </lineage>
</organism>
<gene>
    <name evidence="2" type="ORF">MARPO_0199s0008</name>
</gene>
<dbReference type="Gramene" id="Mp7g06830.1">
    <property type="protein sequence ID" value="Mp7g06830.1.cds1"/>
    <property type="gene ID" value="Mp7g06830"/>
</dbReference>
<evidence type="ECO:0000313" key="2">
    <source>
        <dbReference type="EMBL" id="PTQ27418.1"/>
    </source>
</evidence>
<reference evidence="3" key="1">
    <citation type="journal article" date="2017" name="Cell">
        <title>Insights into land plant evolution garnered from the Marchantia polymorpha genome.</title>
        <authorList>
            <person name="Bowman J.L."/>
            <person name="Kohchi T."/>
            <person name="Yamato K.T."/>
            <person name="Jenkins J."/>
            <person name="Shu S."/>
            <person name="Ishizaki K."/>
            <person name="Yamaoka S."/>
            <person name="Nishihama R."/>
            <person name="Nakamura Y."/>
            <person name="Berger F."/>
            <person name="Adam C."/>
            <person name="Aki S.S."/>
            <person name="Althoff F."/>
            <person name="Araki T."/>
            <person name="Arteaga-Vazquez M.A."/>
            <person name="Balasubrmanian S."/>
            <person name="Barry K."/>
            <person name="Bauer D."/>
            <person name="Boehm C.R."/>
            <person name="Briginshaw L."/>
            <person name="Caballero-Perez J."/>
            <person name="Catarino B."/>
            <person name="Chen F."/>
            <person name="Chiyoda S."/>
            <person name="Chovatia M."/>
            <person name="Davies K.M."/>
            <person name="Delmans M."/>
            <person name="Demura T."/>
            <person name="Dierschke T."/>
            <person name="Dolan L."/>
            <person name="Dorantes-Acosta A.E."/>
            <person name="Eklund D.M."/>
            <person name="Florent S.N."/>
            <person name="Flores-Sandoval E."/>
            <person name="Fujiyama A."/>
            <person name="Fukuzawa H."/>
            <person name="Galik B."/>
            <person name="Grimanelli D."/>
            <person name="Grimwood J."/>
            <person name="Grossniklaus U."/>
            <person name="Hamada T."/>
            <person name="Haseloff J."/>
            <person name="Hetherington A.J."/>
            <person name="Higo A."/>
            <person name="Hirakawa Y."/>
            <person name="Hundley H.N."/>
            <person name="Ikeda Y."/>
            <person name="Inoue K."/>
            <person name="Inoue S.I."/>
            <person name="Ishida S."/>
            <person name="Jia Q."/>
            <person name="Kakita M."/>
            <person name="Kanazawa T."/>
            <person name="Kawai Y."/>
            <person name="Kawashima T."/>
            <person name="Kennedy M."/>
            <person name="Kinose K."/>
            <person name="Kinoshita T."/>
            <person name="Kohara Y."/>
            <person name="Koide E."/>
            <person name="Komatsu K."/>
            <person name="Kopischke S."/>
            <person name="Kubo M."/>
            <person name="Kyozuka J."/>
            <person name="Lagercrantz U."/>
            <person name="Lin S.S."/>
            <person name="Lindquist E."/>
            <person name="Lipzen A.M."/>
            <person name="Lu C.W."/>
            <person name="De Luna E."/>
            <person name="Martienssen R.A."/>
            <person name="Minamino N."/>
            <person name="Mizutani M."/>
            <person name="Mizutani M."/>
            <person name="Mochizuki N."/>
            <person name="Monte I."/>
            <person name="Mosher R."/>
            <person name="Nagasaki H."/>
            <person name="Nakagami H."/>
            <person name="Naramoto S."/>
            <person name="Nishitani K."/>
            <person name="Ohtani M."/>
            <person name="Okamoto T."/>
            <person name="Okumura M."/>
            <person name="Phillips J."/>
            <person name="Pollak B."/>
            <person name="Reinders A."/>
            <person name="Rovekamp M."/>
            <person name="Sano R."/>
            <person name="Sawa S."/>
            <person name="Schmid M.W."/>
            <person name="Shirakawa M."/>
            <person name="Solano R."/>
            <person name="Spunde A."/>
            <person name="Suetsugu N."/>
            <person name="Sugano S."/>
            <person name="Sugiyama A."/>
            <person name="Sun R."/>
            <person name="Suzuki Y."/>
            <person name="Takenaka M."/>
            <person name="Takezawa D."/>
            <person name="Tomogane H."/>
            <person name="Tsuzuki M."/>
            <person name="Ueda T."/>
            <person name="Umeda M."/>
            <person name="Ward J.M."/>
            <person name="Watanabe Y."/>
            <person name="Yazaki K."/>
            <person name="Yokoyama R."/>
            <person name="Yoshitake Y."/>
            <person name="Yotsui I."/>
            <person name="Zachgo S."/>
            <person name="Schmutz J."/>
        </authorList>
    </citation>
    <scope>NUCLEOTIDE SEQUENCE [LARGE SCALE GENOMIC DNA]</scope>
    <source>
        <strain evidence="3">Tak-1</strain>
    </source>
</reference>
<dbReference type="EMBL" id="KZ772867">
    <property type="protein sequence ID" value="PTQ27418.1"/>
    <property type="molecule type" value="Genomic_DNA"/>
</dbReference>